<dbReference type="GO" id="GO:0000786">
    <property type="term" value="C:nucleosome"/>
    <property type="evidence" value="ECO:0007669"/>
    <property type="project" value="InterPro"/>
</dbReference>
<feature type="region of interest" description="Disordered" evidence="4">
    <location>
        <begin position="138"/>
        <end position="198"/>
    </location>
</feature>
<dbReference type="GO" id="GO:0003690">
    <property type="term" value="F:double-stranded DNA binding"/>
    <property type="evidence" value="ECO:0007669"/>
    <property type="project" value="TreeGrafter"/>
</dbReference>
<dbReference type="Pfam" id="PF00538">
    <property type="entry name" value="Linker_histone"/>
    <property type="match status" value="1"/>
</dbReference>
<dbReference type="PANTHER" id="PTHR11467:SF109">
    <property type="entry name" value="H15 DOMAIN-CONTAINING PROTEIN"/>
    <property type="match status" value="1"/>
</dbReference>
<evidence type="ECO:0000256" key="3">
    <source>
        <dbReference type="ARBA" id="ARBA00023242"/>
    </source>
</evidence>
<evidence type="ECO:0000259" key="5">
    <source>
        <dbReference type="PROSITE" id="PS51504"/>
    </source>
</evidence>
<dbReference type="GO" id="GO:0005730">
    <property type="term" value="C:nucleolus"/>
    <property type="evidence" value="ECO:0007669"/>
    <property type="project" value="TreeGrafter"/>
</dbReference>
<dbReference type="Gramene" id="RZC58237">
    <property type="protein sequence ID" value="RZC58237"/>
    <property type="gene ID" value="C5167_005552"/>
</dbReference>
<organism evidence="6 7">
    <name type="scientific">Papaver somniferum</name>
    <name type="common">Opium poppy</name>
    <dbReference type="NCBI Taxonomy" id="3469"/>
    <lineage>
        <taxon>Eukaryota</taxon>
        <taxon>Viridiplantae</taxon>
        <taxon>Streptophyta</taxon>
        <taxon>Embryophyta</taxon>
        <taxon>Tracheophyta</taxon>
        <taxon>Spermatophyta</taxon>
        <taxon>Magnoliopsida</taxon>
        <taxon>Ranunculales</taxon>
        <taxon>Papaveraceae</taxon>
        <taxon>Papaveroideae</taxon>
        <taxon>Papaver</taxon>
    </lineage>
</organism>
<dbReference type="InterPro" id="IPR005818">
    <property type="entry name" value="Histone_H1/H5_H15"/>
</dbReference>
<dbReference type="Proteomes" id="UP000316621">
    <property type="component" value="Chromosome 4"/>
</dbReference>
<evidence type="ECO:0000313" key="7">
    <source>
        <dbReference type="Proteomes" id="UP000316621"/>
    </source>
</evidence>
<keyword evidence="3" id="KW-0539">Nucleus</keyword>
<accession>A0A4Y7JBP4</accession>
<dbReference type="STRING" id="3469.A0A4Y7JBP4"/>
<dbReference type="GO" id="GO:0030261">
    <property type="term" value="P:chromosome condensation"/>
    <property type="evidence" value="ECO:0007669"/>
    <property type="project" value="TreeGrafter"/>
</dbReference>
<dbReference type="InterPro" id="IPR036388">
    <property type="entry name" value="WH-like_DNA-bd_sf"/>
</dbReference>
<evidence type="ECO:0000256" key="4">
    <source>
        <dbReference type="SAM" id="MobiDB-lite"/>
    </source>
</evidence>
<feature type="compositionally biased region" description="Polar residues" evidence="4">
    <location>
        <begin position="299"/>
        <end position="309"/>
    </location>
</feature>
<feature type="domain" description="H15" evidence="5">
    <location>
        <begin position="66"/>
        <end position="138"/>
    </location>
</feature>
<protein>
    <recommendedName>
        <fullName evidence="5">H15 domain-containing protein</fullName>
    </recommendedName>
</protein>
<dbReference type="GO" id="GO:0045910">
    <property type="term" value="P:negative regulation of DNA recombination"/>
    <property type="evidence" value="ECO:0007669"/>
    <property type="project" value="TreeGrafter"/>
</dbReference>
<dbReference type="GO" id="GO:0031492">
    <property type="term" value="F:nucleosomal DNA binding"/>
    <property type="evidence" value="ECO:0007669"/>
    <property type="project" value="TreeGrafter"/>
</dbReference>
<dbReference type="PROSITE" id="PS51504">
    <property type="entry name" value="H15"/>
    <property type="match status" value="1"/>
</dbReference>
<name>A0A4Y7JBP4_PAPSO</name>
<gene>
    <name evidence="6" type="ORF">C5167_005552</name>
</gene>
<reference evidence="6 7" key="1">
    <citation type="journal article" date="2018" name="Science">
        <title>The opium poppy genome and morphinan production.</title>
        <authorList>
            <person name="Guo L."/>
            <person name="Winzer T."/>
            <person name="Yang X."/>
            <person name="Li Y."/>
            <person name="Ning Z."/>
            <person name="He Z."/>
            <person name="Teodor R."/>
            <person name="Lu Y."/>
            <person name="Bowser T.A."/>
            <person name="Graham I.A."/>
            <person name="Ye K."/>
        </authorList>
    </citation>
    <scope>NUCLEOTIDE SEQUENCE [LARGE SCALE GENOMIC DNA]</scope>
    <source>
        <strain evidence="7">cv. HN1</strain>
        <tissue evidence="6">Leaves</tissue>
    </source>
</reference>
<dbReference type="AlphaFoldDB" id="A0A4Y7JBP4"/>
<dbReference type="SUPFAM" id="SSF46785">
    <property type="entry name" value="Winged helix' DNA-binding domain"/>
    <property type="match status" value="1"/>
</dbReference>
<dbReference type="InterPro" id="IPR036390">
    <property type="entry name" value="WH_DNA-bd_sf"/>
</dbReference>
<dbReference type="GO" id="GO:0006334">
    <property type="term" value="P:nucleosome assembly"/>
    <property type="evidence" value="ECO:0007669"/>
    <property type="project" value="InterPro"/>
</dbReference>
<dbReference type="PANTHER" id="PTHR11467">
    <property type="entry name" value="HISTONE H1"/>
    <property type="match status" value="1"/>
</dbReference>
<proteinExistence type="predicted"/>
<feature type="compositionally biased region" description="Basic residues" evidence="4">
    <location>
        <begin position="170"/>
        <end position="180"/>
    </location>
</feature>
<evidence type="ECO:0000313" key="6">
    <source>
        <dbReference type="EMBL" id="RZC58237.1"/>
    </source>
</evidence>
<feature type="compositionally biased region" description="Basic and acidic residues" evidence="4">
    <location>
        <begin position="155"/>
        <end position="164"/>
    </location>
</feature>
<sequence length="348" mass="39715">MDAQRKQMKEDIIKMLLSIHSSSLSPPNSSSELITRTKSSTRTEKLKMLIEDHLPSMFTANLIIPTHPPYAVMILEAIRNLRGKGKHTNEKSMSNYINTNFEGLPWAASKFLNHHLKELVNSGEISFVSTTSTYHLAEQDEVVQNPNPGSTRLSSTRDHNKEESCSSQQQKKRRRLRKKWKDSVKEEEPCSDMVLVSPPEDDDVFSLDENNETMAVKPLQKQMPEMNTPLKESVEEKHQSAVVEHPTAEKTLLVYPRKRKRSLMTSSSKMSESSTTTTVEGANGSETSTTHHNDRLTMTVPTPNGSADQNDVHIPKRRRISGKVKWMKFQQSQPQREFRPRRVPVLRM</sequence>
<dbReference type="SMART" id="SM00526">
    <property type="entry name" value="H15"/>
    <property type="match status" value="1"/>
</dbReference>
<comment type="subcellular location">
    <subcellularLocation>
        <location evidence="1">Nucleus</location>
    </subcellularLocation>
</comment>
<feature type="region of interest" description="Disordered" evidence="4">
    <location>
        <begin position="260"/>
        <end position="311"/>
    </location>
</feature>
<keyword evidence="7" id="KW-1185">Reference proteome</keyword>
<feature type="region of interest" description="Disordered" evidence="4">
    <location>
        <begin position="328"/>
        <end position="348"/>
    </location>
</feature>
<feature type="compositionally biased region" description="Basic residues" evidence="4">
    <location>
        <begin position="339"/>
        <end position="348"/>
    </location>
</feature>
<keyword evidence="2" id="KW-0238">DNA-binding</keyword>
<feature type="compositionally biased region" description="Low complexity" evidence="4">
    <location>
        <begin position="263"/>
        <end position="278"/>
    </location>
</feature>
<dbReference type="Gene3D" id="1.10.10.10">
    <property type="entry name" value="Winged helix-like DNA-binding domain superfamily/Winged helix DNA-binding domain"/>
    <property type="match status" value="1"/>
</dbReference>
<feature type="compositionally biased region" description="Polar residues" evidence="4">
    <location>
        <begin position="142"/>
        <end position="154"/>
    </location>
</feature>
<evidence type="ECO:0000256" key="1">
    <source>
        <dbReference type="ARBA" id="ARBA00004123"/>
    </source>
</evidence>
<dbReference type="EMBL" id="CM010718">
    <property type="protein sequence ID" value="RZC58237.1"/>
    <property type="molecule type" value="Genomic_DNA"/>
</dbReference>
<evidence type="ECO:0000256" key="2">
    <source>
        <dbReference type="ARBA" id="ARBA00023125"/>
    </source>
</evidence>